<dbReference type="PANTHER" id="PTHR10876:SF0">
    <property type="entry name" value="ZINC FINGER PROTEIN ZPR1"/>
    <property type="match status" value="1"/>
</dbReference>
<dbReference type="OMA" id="KCTFDQN"/>
<proteinExistence type="inferred from homology"/>
<dbReference type="InterPro" id="IPR004457">
    <property type="entry name" value="Znf_ZPR1"/>
</dbReference>
<accession>A0A5A8C3E3</accession>
<dbReference type="InterPro" id="IPR040141">
    <property type="entry name" value="ZPR1"/>
</dbReference>
<feature type="region of interest" description="Disordered" evidence="5">
    <location>
        <begin position="1"/>
        <end position="55"/>
    </location>
</feature>
<name>A0A5A8C3E3_CAFRO</name>
<dbReference type="GO" id="GO:0005634">
    <property type="term" value="C:nucleus"/>
    <property type="evidence" value="ECO:0007669"/>
    <property type="project" value="TreeGrafter"/>
</dbReference>
<keyword evidence="4" id="KW-0862">Zinc</keyword>
<evidence type="ECO:0000256" key="2">
    <source>
        <dbReference type="ARBA" id="ARBA00022723"/>
    </source>
</evidence>
<dbReference type="Proteomes" id="UP000325113">
    <property type="component" value="Unassembled WGS sequence"/>
</dbReference>
<dbReference type="FunFam" id="2.20.25.420:FF:000001">
    <property type="entry name" value="Zinc finger protein ZPR1"/>
    <property type="match status" value="1"/>
</dbReference>
<keyword evidence="3" id="KW-0863">Zinc-finger</keyword>
<dbReference type="Proteomes" id="UP000323011">
    <property type="component" value="Unassembled WGS sequence"/>
</dbReference>
<comment type="similarity">
    <text evidence="1">Belongs to the ZPR1 family.</text>
</comment>
<dbReference type="OrthoDB" id="202976at2759"/>
<dbReference type="PANTHER" id="PTHR10876">
    <property type="entry name" value="ZINC FINGER PROTEIN ZPR1"/>
    <property type="match status" value="1"/>
</dbReference>
<feature type="domain" description="Zinc finger ZPR1-type" evidence="6">
    <location>
        <begin position="336"/>
        <end position="503"/>
    </location>
</feature>
<protein>
    <recommendedName>
        <fullName evidence="6">Zinc finger ZPR1-type domain-containing protein</fullName>
    </recommendedName>
</protein>
<feature type="region of interest" description="Disordered" evidence="5">
    <location>
        <begin position="585"/>
        <end position="622"/>
    </location>
</feature>
<feature type="region of interest" description="Disordered" evidence="5">
    <location>
        <begin position="548"/>
        <end position="568"/>
    </location>
</feature>
<evidence type="ECO:0000313" key="7">
    <source>
        <dbReference type="EMBL" id="KAA0147566.1"/>
    </source>
</evidence>
<dbReference type="FunFam" id="2.60.120.1040:FF:000003">
    <property type="entry name" value="Zinc finger protein zpr1"/>
    <property type="match status" value="1"/>
</dbReference>
<dbReference type="InterPro" id="IPR056180">
    <property type="entry name" value="ZPR1_jr_dom"/>
</dbReference>
<dbReference type="Proteomes" id="UP000324907">
    <property type="component" value="Unassembled WGS sequence"/>
</dbReference>
<dbReference type="Gene3D" id="2.20.25.420">
    <property type="entry name" value="ZPR1, zinc finger domain"/>
    <property type="match status" value="2"/>
</dbReference>
<dbReference type="EMBL" id="VLTL01000001">
    <property type="protein sequence ID" value="KAA0172426.1"/>
    <property type="molecule type" value="Genomic_DNA"/>
</dbReference>
<evidence type="ECO:0000256" key="5">
    <source>
        <dbReference type="SAM" id="MobiDB-lite"/>
    </source>
</evidence>
<evidence type="ECO:0000256" key="1">
    <source>
        <dbReference type="ARBA" id="ARBA00008354"/>
    </source>
</evidence>
<dbReference type="GO" id="GO:0008270">
    <property type="term" value="F:zinc ion binding"/>
    <property type="evidence" value="ECO:0007669"/>
    <property type="project" value="UniProtKB-KW"/>
</dbReference>
<dbReference type="Gene3D" id="2.60.120.1040">
    <property type="entry name" value="ZPR1, A/B domain"/>
    <property type="match status" value="2"/>
</dbReference>
<evidence type="ECO:0000313" key="8">
    <source>
        <dbReference type="EMBL" id="KAA0167513.1"/>
    </source>
</evidence>
<gene>
    <name evidence="10" type="ORF">FNF27_02393</name>
    <name evidence="9" type="ORF">FNF28_00109</name>
    <name evidence="7" type="ORF">FNF29_07311</name>
    <name evidence="8" type="ORF">FNF31_00951</name>
</gene>
<dbReference type="AlphaFoldDB" id="A0A5A8C3E3"/>
<organism evidence="7 12">
    <name type="scientific">Cafeteria roenbergensis</name>
    <name type="common">Marine flagellate</name>
    <dbReference type="NCBI Taxonomy" id="33653"/>
    <lineage>
        <taxon>Eukaryota</taxon>
        <taxon>Sar</taxon>
        <taxon>Stramenopiles</taxon>
        <taxon>Bigyra</taxon>
        <taxon>Opalozoa</taxon>
        <taxon>Bicosoecida</taxon>
        <taxon>Cafeteriaceae</taxon>
        <taxon>Cafeteria</taxon>
    </lineage>
</organism>
<dbReference type="InterPro" id="IPR042452">
    <property type="entry name" value="ZPR1_Znf1/2"/>
</dbReference>
<evidence type="ECO:0000256" key="3">
    <source>
        <dbReference type="ARBA" id="ARBA00022771"/>
    </source>
</evidence>
<sequence>MATGEDDMYKDIGEQAEAVAVSGAPEHEEGAAASAAAAAAAGGADSDSDDEEERSAKAAAAGVHVVEGSLCMSCGETGTTRLMPTRIPFFREIIICAFSCPECGFRSSEVMTSQTQERGCIFSLKVSSEAELQRQLLKSDKATVRVPSLDLEIPSTTMSGIFTTVEGVLTNVADDLAKDQVVRRAMDPESAGRIDAFIARVRQCLDADPAVLPFVLELDDPSGNSFLENPLAPARDPALSARFYRRTREQNEFCGLNPDAGVTVDDDASAEGAGSSGGADTSTLVGSSAVTSSTRDAAPGKAGATIASNATDRARATPLDVTLASQVESDVHKFNTPCSNCGGEAQTRMCLTNIPHFKEVILMALVCPHCGFKDVEIKGGGAVPERGTFHTLRVTPETAAEDMRRDVLKSDTAGVSIAELDLEMEPGSLGGMYTTVEGLLDTMRERIVAANPMAHAVGDSAADAAATPARFRAFLAAFESVCKGEIAFTLVMKDPMANSWVYSPWDDEDADKAASLAATAGFRGAHLGSALDTHAAAAAETADKPDAAAAAAGGDAKPTGVEASAAATGRDPRLTLEWYTRSKEEDGELGIADMDVASFPSGGPDGQHGKSRDDGDSPAAAE</sequence>
<dbReference type="Pfam" id="PF03367">
    <property type="entry name" value="Zn_ribbon_ZPR1"/>
    <property type="match status" value="2"/>
</dbReference>
<evidence type="ECO:0000313" key="11">
    <source>
        <dbReference type="Proteomes" id="UP000322899"/>
    </source>
</evidence>
<dbReference type="Pfam" id="PF22794">
    <property type="entry name" value="jr-ZPR1"/>
    <property type="match status" value="2"/>
</dbReference>
<dbReference type="EMBL" id="VLTO01000010">
    <property type="protein sequence ID" value="KAA0176001.1"/>
    <property type="molecule type" value="Genomic_DNA"/>
</dbReference>
<feature type="compositionally biased region" description="Low complexity" evidence="5">
    <location>
        <begin position="31"/>
        <end position="45"/>
    </location>
</feature>
<evidence type="ECO:0000313" key="14">
    <source>
        <dbReference type="Proteomes" id="UP000325113"/>
    </source>
</evidence>
<keyword evidence="2" id="KW-0479">Metal-binding</keyword>
<feature type="compositionally biased region" description="Low complexity" evidence="5">
    <location>
        <begin position="270"/>
        <end position="283"/>
    </location>
</feature>
<evidence type="ECO:0000313" key="12">
    <source>
        <dbReference type="Proteomes" id="UP000323011"/>
    </source>
</evidence>
<keyword evidence="12" id="KW-1185">Reference proteome</keyword>
<feature type="compositionally biased region" description="Low complexity" evidence="5">
    <location>
        <begin position="548"/>
        <end position="560"/>
    </location>
</feature>
<evidence type="ECO:0000259" key="6">
    <source>
        <dbReference type="SMART" id="SM00709"/>
    </source>
</evidence>
<dbReference type="InterPro" id="IPR042451">
    <property type="entry name" value="ZPR1_A/B_dom"/>
</dbReference>
<feature type="compositionally biased region" description="Polar residues" evidence="5">
    <location>
        <begin position="284"/>
        <end position="295"/>
    </location>
</feature>
<dbReference type="NCBIfam" id="TIGR00310">
    <property type="entry name" value="ZPR1_znf"/>
    <property type="match status" value="2"/>
</dbReference>
<dbReference type="EMBL" id="VLTM01000005">
    <property type="protein sequence ID" value="KAA0167513.1"/>
    <property type="molecule type" value="Genomic_DNA"/>
</dbReference>
<feature type="region of interest" description="Disordered" evidence="5">
    <location>
        <begin position="256"/>
        <end position="309"/>
    </location>
</feature>
<reference evidence="11 12" key="1">
    <citation type="submission" date="2019-07" db="EMBL/GenBank/DDBJ databases">
        <title>Genomes of Cafeteria roenbergensis.</title>
        <authorList>
            <person name="Fischer M.G."/>
            <person name="Hackl T."/>
            <person name="Roman M."/>
        </authorList>
    </citation>
    <scope>NUCLEOTIDE SEQUENCE [LARGE SCALE GENOMIC DNA]</scope>
    <source>
        <strain evidence="7 12">BVI</strain>
        <strain evidence="8 14">Cflag</strain>
        <strain evidence="10 11">E4-10P</strain>
        <strain evidence="9 13">RCC970-E3</strain>
    </source>
</reference>
<dbReference type="FunFam" id="2.60.120.1040:FF:000006">
    <property type="entry name" value="Zinc finger protein zpr1"/>
    <property type="match status" value="1"/>
</dbReference>
<feature type="domain" description="Zinc finger ZPR1-type" evidence="6">
    <location>
        <begin position="69"/>
        <end position="229"/>
    </location>
</feature>
<comment type="caution">
    <text evidence="7">The sequence shown here is derived from an EMBL/GenBank/DDBJ whole genome shotgun (WGS) entry which is preliminary data.</text>
</comment>
<dbReference type="EMBL" id="VLTN01000065">
    <property type="protein sequence ID" value="KAA0147566.1"/>
    <property type="molecule type" value="Genomic_DNA"/>
</dbReference>
<evidence type="ECO:0000256" key="4">
    <source>
        <dbReference type="ARBA" id="ARBA00022833"/>
    </source>
</evidence>
<evidence type="ECO:0000313" key="10">
    <source>
        <dbReference type="EMBL" id="KAA0176001.1"/>
    </source>
</evidence>
<evidence type="ECO:0000313" key="13">
    <source>
        <dbReference type="Proteomes" id="UP000324907"/>
    </source>
</evidence>
<dbReference type="Proteomes" id="UP000322899">
    <property type="component" value="Unassembled WGS sequence"/>
</dbReference>
<dbReference type="SMART" id="SM00709">
    <property type="entry name" value="Zpr1"/>
    <property type="match status" value="2"/>
</dbReference>
<evidence type="ECO:0000313" key="9">
    <source>
        <dbReference type="EMBL" id="KAA0172426.1"/>
    </source>
</evidence>